<gene>
    <name evidence="5" type="ORF">DSM02_1899</name>
</gene>
<dbReference type="PANTHER" id="PTHR43133:SF46">
    <property type="entry name" value="RNA POLYMERASE SIGMA-70 FACTOR ECF SUBFAMILY"/>
    <property type="match status" value="1"/>
</dbReference>
<evidence type="ECO:0000256" key="2">
    <source>
        <dbReference type="ARBA" id="ARBA00023082"/>
    </source>
</evidence>
<reference evidence="5 6" key="1">
    <citation type="submission" date="2018-07" db="EMBL/GenBank/DDBJ databases">
        <title>Leeuwenhoekiella genomics.</title>
        <authorList>
            <person name="Tahon G."/>
            <person name="Willems A."/>
        </authorList>
    </citation>
    <scope>NUCLEOTIDE SEQUENCE [LARGE SCALE GENOMIC DNA]</scope>
    <source>
        <strain evidence="5 6">LMG 29608</strain>
    </source>
</reference>
<dbReference type="CDD" id="cd06171">
    <property type="entry name" value="Sigma70_r4"/>
    <property type="match status" value="1"/>
</dbReference>
<dbReference type="InterPro" id="IPR014284">
    <property type="entry name" value="RNA_pol_sigma-70_dom"/>
</dbReference>
<evidence type="ECO:0000256" key="3">
    <source>
        <dbReference type="ARBA" id="ARBA00023163"/>
    </source>
</evidence>
<keyword evidence="2" id="KW-0731">Sigma factor</keyword>
<evidence type="ECO:0000259" key="4">
    <source>
        <dbReference type="Pfam" id="PF08281"/>
    </source>
</evidence>
<dbReference type="PANTHER" id="PTHR43133">
    <property type="entry name" value="RNA POLYMERASE ECF-TYPE SIGMA FACTO"/>
    <property type="match status" value="1"/>
</dbReference>
<name>A0A4Q0P6L6_9FLAO</name>
<dbReference type="InterPro" id="IPR013324">
    <property type="entry name" value="RNA_pol_sigma_r3/r4-like"/>
</dbReference>
<evidence type="ECO:0000313" key="6">
    <source>
        <dbReference type="Proteomes" id="UP000289859"/>
    </source>
</evidence>
<dbReference type="InterPro" id="IPR013249">
    <property type="entry name" value="RNA_pol_sigma70_r4_t2"/>
</dbReference>
<dbReference type="Proteomes" id="UP000289859">
    <property type="component" value="Unassembled WGS sequence"/>
</dbReference>
<dbReference type="InterPro" id="IPR036388">
    <property type="entry name" value="WH-like_DNA-bd_sf"/>
</dbReference>
<dbReference type="GO" id="GO:0003677">
    <property type="term" value="F:DNA binding"/>
    <property type="evidence" value="ECO:0007669"/>
    <property type="project" value="InterPro"/>
</dbReference>
<dbReference type="SUPFAM" id="SSF88659">
    <property type="entry name" value="Sigma3 and sigma4 domains of RNA polymerase sigma factors"/>
    <property type="match status" value="1"/>
</dbReference>
<keyword evidence="1" id="KW-0805">Transcription regulation</keyword>
<feature type="domain" description="RNA polymerase sigma factor 70 region 4 type 2" evidence="4">
    <location>
        <begin position="43"/>
        <end position="94"/>
    </location>
</feature>
<dbReference type="InterPro" id="IPR039425">
    <property type="entry name" value="RNA_pol_sigma-70-like"/>
</dbReference>
<proteinExistence type="predicted"/>
<comment type="caution">
    <text evidence="5">The sequence shown here is derived from an EMBL/GenBank/DDBJ whole genome shotgun (WGS) entry which is preliminary data.</text>
</comment>
<keyword evidence="3" id="KW-0804">Transcription</keyword>
<dbReference type="EMBL" id="QOVK01000006">
    <property type="protein sequence ID" value="RXG22300.1"/>
    <property type="molecule type" value="Genomic_DNA"/>
</dbReference>
<evidence type="ECO:0000256" key="1">
    <source>
        <dbReference type="ARBA" id="ARBA00023015"/>
    </source>
</evidence>
<dbReference type="GO" id="GO:0016987">
    <property type="term" value="F:sigma factor activity"/>
    <property type="evidence" value="ECO:0007669"/>
    <property type="project" value="UniProtKB-KW"/>
</dbReference>
<dbReference type="AlphaFoldDB" id="A0A4Q0P6L6"/>
<dbReference type="Pfam" id="PF08281">
    <property type="entry name" value="Sigma70_r4_2"/>
    <property type="match status" value="1"/>
</dbReference>
<dbReference type="GO" id="GO:0006352">
    <property type="term" value="P:DNA-templated transcription initiation"/>
    <property type="evidence" value="ECO:0007669"/>
    <property type="project" value="InterPro"/>
</dbReference>
<dbReference type="Gene3D" id="1.10.10.10">
    <property type="entry name" value="Winged helix-like DNA-binding domain superfamily/Winged helix DNA-binding domain"/>
    <property type="match status" value="1"/>
</dbReference>
<accession>A0A4Q0P6L6</accession>
<dbReference type="NCBIfam" id="TIGR02937">
    <property type="entry name" value="sigma70-ECF"/>
    <property type="match status" value="1"/>
</dbReference>
<evidence type="ECO:0000313" key="5">
    <source>
        <dbReference type="EMBL" id="RXG22300.1"/>
    </source>
</evidence>
<sequence>MVRNDAYRIVNKEKEKIALHEELTPDSDEDFDDKILEEEVYAILIEQLNQLPEGCKEIFELSVIEGLKYKEIASRLNISVNTVKSQRTRAIKLLKEKLKNHPFILFLLLIGSN</sequence>
<protein>
    <submittedName>
        <fullName evidence="5">RNA polymerase sigma factor (Sigma-70 family)</fullName>
    </submittedName>
</protein>
<organism evidence="5 6">
    <name type="scientific">Leeuwenhoekiella polynyae</name>
    <dbReference type="NCBI Taxonomy" id="1550906"/>
    <lineage>
        <taxon>Bacteria</taxon>
        <taxon>Pseudomonadati</taxon>
        <taxon>Bacteroidota</taxon>
        <taxon>Flavobacteriia</taxon>
        <taxon>Flavobacteriales</taxon>
        <taxon>Flavobacteriaceae</taxon>
        <taxon>Leeuwenhoekiella</taxon>
    </lineage>
</organism>
<keyword evidence="6" id="KW-1185">Reference proteome</keyword>